<sequence>MLVHGSGLCNGRSACIVKRCSPGHGIGDCSVSHPCKSNADCKTSKCGANNKCV</sequence>
<name>A0ABN7UNV2_GIGMA</name>
<organism evidence="1 2">
    <name type="scientific">Gigaspora margarita</name>
    <dbReference type="NCBI Taxonomy" id="4874"/>
    <lineage>
        <taxon>Eukaryota</taxon>
        <taxon>Fungi</taxon>
        <taxon>Fungi incertae sedis</taxon>
        <taxon>Mucoromycota</taxon>
        <taxon>Glomeromycotina</taxon>
        <taxon>Glomeromycetes</taxon>
        <taxon>Diversisporales</taxon>
        <taxon>Gigasporaceae</taxon>
        <taxon>Gigaspora</taxon>
    </lineage>
</organism>
<dbReference type="Proteomes" id="UP000789901">
    <property type="component" value="Unassembled WGS sequence"/>
</dbReference>
<comment type="caution">
    <text evidence="1">The sequence shown here is derived from an EMBL/GenBank/DDBJ whole genome shotgun (WGS) entry which is preliminary data.</text>
</comment>
<proteinExistence type="predicted"/>
<gene>
    <name evidence="1" type="ORF">GMARGA_LOCUS7940</name>
</gene>
<protein>
    <submittedName>
        <fullName evidence="1">5794_t:CDS:1</fullName>
    </submittedName>
</protein>
<evidence type="ECO:0000313" key="2">
    <source>
        <dbReference type="Proteomes" id="UP000789901"/>
    </source>
</evidence>
<dbReference type="EMBL" id="CAJVQB010003969">
    <property type="protein sequence ID" value="CAG8623040.1"/>
    <property type="molecule type" value="Genomic_DNA"/>
</dbReference>
<keyword evidence="2" id="KW-1185">Reference proteome</keyword>
<reference evidence="1 2" key="1">
    <citation type="submission" date="2021-06" db="EMBL/GenBank/DDBJ databases">
        <authorList>
            <person name="Kallberg Y."/>
            <person name="Tangrot J."/>
            <person name="Rosling A."/>
        </authorList>
    </citation>
    <scope>NUCLEOTIDE SEQUENCE [LARGE SCALE GENOMIC DNA]</scope>
    <source>
        <strain evidence="1 2">120-4 pot B 10/14</strain>
    </source>
</reference>
<accession>A0ABN7UNV2</accession>
<evidence type="ECO:0000313" key="1">
    <source>
        <dbReference type="EMBL" id="CAG8623040.1"/>
    </source>
</evidence>